<dbReference type="CDD" id="cd05379">
    <property type="entry name" value="CAP_bacterial"/>
    <property type="match status" value="1"/>
</dbReference>
<dbReference type="AlphaFoldDB" id="A0A1M4MZW4"/>
<sequence>MFRFALCALAAISLSACVATPPLPSETAPAVAAPVASASNDAQIIALINAERAKVGRAALSPDVHLSEIAREHAELMVRNDFFSHDVPGGLTYEQRMAAAGYDDSKHGENISYGRQDPSYTVADWMDSRLHRNNILDRKFEKIGVGSARPYYYVTIFSDR</sequence>
<dbReference type="Proteomes" id="UP000184085">
    <property type="component" value="Unassembled WGS sequence"/>
</dbReference>
<evidence type="ECO:0000313" key="3">
    <source>
        <dbReference type="EMBL" id="SCM67347.1"/>
    </source>
</evidence>
<reference evidence="4" key="1">
    <citation type="submission" date="2016-09" db="EMBL/GenBank/DDBJ databases">
        <authorList>
            <person name="Wibberg D."/>
        </authorList>
    </citation>
    <scope>NUCLEOTIDE SEQUENCE [LARGE SCALE GENOMIC DNA]</scope>
</reference>
<dbReference type="InterPro" id="IPR014044">
    <property type="entry name" value="CAP_dom"/>
</dbReference>
<feature type="chain" id="PRO_5012138036" description="SCP domain-containing protein" evidence="1">
    <location>
        <begin position="19"/>
        <end position="160"/>
    </location>
</feature>
<keyword evidence="1" id="KW-0732">Signal</keyword>
<dbReference type="InterPro" id="IPR035940">
    <property type="entry name" value="CAP_sf"/>
</dbReference>
<dbReference type="PANTHER" id="PTHR31157:SF1">
    <property type="entry name" value="SCP DOMAIN-CONTAINING PROTEIN"/>
    <property type="match status" value="1"/>
</dbReference>
<name>A0A1M4MZW4_9RHOB</name>
<protein>
    <recommendedName>
        <fullName evidence="2">SCP domain-containing protein</fullName>
    </recommendedName>
</protein>
<dbReference type="SUPFAM" id="SSF55797">
    <property type="entry name" value="PR-1-like"/>
    <property type="match status" value="1"/>
</dbReference>
<gene>
    <name evidence="3" type="ORF">KARMA_1545</name>
</gene>
<evidence type="ECO:0000256" key="1">
    <source>
        <dbReference type="SAM" id="SignalP"/>
    </source>
</evidence>
<evidence type="ECO:0000259" key="2">
    <source>
        <dbReference type="Pfam" id="PF00188"/>
    </source>
</evidence>
<dbReference type="PANTHER" id="PTHR31157">
    <property type="entry name" value="SCP DOMAIN-CONTAINING PROTEIN"/>
    <property type="match status" value="1"/>
</dbReference>
<dbReference type="RefSeq" id="WP_072705990.1">
    <property type="nucleotide sequence ID" value="NZ_FMJB01000046.1"/>
</dbReference>
<dbReference type="Gene3D" id="3.40.33.10">
    <property type="entry name" value="CAP"/>
    <property type="match status" value="1"/>
</dbReference>
<dbReference type="Pfam" id="PF00188">
    <property type="entry name" value="CAP"/>
    <property type="match status" value="1"/>
</dbReference>
<proteinExistence type="predicted"/>
<evidence type="ECO:0000313" key="4">
    <source>
        <dbReference type="Proteomes" id="UP000184085"/>
    </source>
</evidence>
<accession>A0A1M4MZW4</accession>
<feature type="domain" description="SCP" evidence="2">
    <location>
        <begin position="46"/>
        <end position="149"/>
    </location>
</feature>
<dbReference type="PROSITE" id="PS51257">
    <property type="entry name" value="PROKAR_LIPOPROTEIN"/>
    <property type="match status" value="1"/>
</dbReference>
<dbReference type="EMBL" id="FMJB01000046">
    <property type="protein sequence ID" value="SCM67347.1"/>
    <property type="molecule type" value="Genomic_DNA"/>
</dbReference>
<feature type="signal peptide" evidence="1">
    <location>
        <begin position="1"/>
        <end position="18"/>
    </location>
</feature>
<keyword evidence="4" id="KW-1185">Reference proteome</keyword>
<organism evidence="3 4">
    <name type="scientific">Donghicola eburneus</name>
    <dbReference type="NCBI Taxonomy" id="393278"/>
    <lineage>
        <taxon>Bacteria</taxon>
        <taxon>Pseudomonadati</taxon>
        <taxon>Pseudomonadota</taxon>
        <taxon>Alphaproteobacteria</taxon>
        <taxon>Rhodobacterales</taxon>
        <taxon>Roseobacteraceae</taxon>
        <taxon>Donghicola</taxon>
    </lineage>
</organism>